<feature type="binding site" evidence="6">
    <location>
        <position position="382"/>
    </location>
    <ligand>
        <name>substrate</name>
    </ligand>
</feature>
<evidence type="ECO:0000256" key="6">
    <source>
        <dbReference type="PIRSR" id="PIRSR000524-1"/>
    </source>
</evidence>
<dbReference type="InterPro" id="IPR015424">
    <property type="entry name" value="PyrdxlP-dep_Trfase"/>
</dbReference>
<dbReference type="PROSITE" id="PS00595">
    <property type="entry name" value="AA_TRANSFER_CLASS_5"/>
    <property type="match status" value="1"/>
</dbReference>
<name>C3X760_9BURK</name>
<dbReference type="InterPro" id="IPR015422">
    <property type="entry name" value="PyrdxlP-dep_Trfase_small"/>
</dbReference>
<dbReference type="InterPro" id="IPR024169">
    <property type="entry name" value="SP_NH2Trfase/AEP_transaminase"/>
</dbReference>
<feature type="domain" description="Aminotransferase class V" evidence="10">
    <location>
        <begin position="79"/>
        <end position="372"/>
    </location>
</feature>
<keyword evidence="5 7" id="KW-0663">Pyridoxal phosphate</keyword>
<evidence type="ECO:0000256" key="7">
    <source>
        <dbReference type="PIRSR" id="PIRSR000524-50"/>
    </source>
</evidence>
<organism evidence="11 12">
    <name type="scientific">Oxalobacter paraformigenes</name>
    <dbReference type="NCBI Taxonomy" id="556268"/>
    <lineage>
        <taxon>Bacteria</taxon>
        <taxon>Pseudomonadati</taxon>
        <taxon>Pseudomonadota</taxon>
        <taxon>Betaproteobacteria</taxon>
        <taxon>Burkholderiales</taxon>
        <taxon>Oxalobacteraceae</taxon>
        <taxon>Oxalobacter</taxon>
    </lineage>
</organism>
<evidence type="ECO:0000256" key="8">
    <source>
        <dbReference type="RuleBase" id="RU004075"/>
    </source>
</evidence>
<dbReference type="InterPro" id="IPR015421">
    <property type="entry name" value="PyrdxlP-dep_Trfase_major"/>
</dbReference>
<dbReference type="PANTHER" id="PTHR21152:SF40">
    <property type="entry name" value="ALANINE--GLYOXYLATE AMINOTRANSFERASE"/>
    <property type="match status" value="1"/>
</dbReference>
<dbReference type="CDD" id="cd06451">
    <property type="entry name" value="AGAT_like"/>
    <property type="match status" value="1"/>
</dbReference>
<evidence type="ECO:0000256" key="9">
    <source>
        <dbReference type="RuleBase" id="RU004504"/>
    </source>
</evidence>
<sequence length="441" mass="48171">MVENNGLGHYLGQAPHLLTNFLFPSETKKIMAAASHKKITSFHPPQRVLMGPGPSNINPRVLAAMSLPVIGYLDPAFVEMMDELKSLLRYAFQTDNQLTYPISGPGSVGMESCFVNMVAPGDKVVVCRNGVFGGRMIENVERCKATPVIVEGTWGEPVDPNALEDTLKKNPDARVVAFVHAETSTGCVSDAKALAEVAHRYDCLTIVDAVTSLAGCPLYVKEWELDAVYSASQKCLSCTPGLSPVTYSDRVIDYVTGRKDKVQSWFMDLNLILNYWGNTVRTYHHTAPINGLFALHEALLLLKEEGIENTWARHQRHYQALKAGFEAMGLKFLVKEENRLPQISAIMVPEGINEAEVRSKLLSEFNLEIGAGLGPLAGKVWRFGLMGYTAQSANVMLCLSALGSVLSKMGYPVKVGEAEAAAHQSYANQHASAAQQARSRS</sequence>
<evidence type="ECO:0000256" key="4">
    <source>
        <dbReference type="ARBA" id="ARBA00022679"/>
    </source>
</evidence>
<comment type="cofactor">
    <cofactor evidence="1 7 9">
        <name>pyridoxal 5'-phosphate</name>
        <dbReference type="ChEBI" id="CHEBI:597326"/>
    </cofactor>
</comment>
<proteinExistence type="inferred from homology"/>
<gene>
    <name evidence="11" type="ORF">OFAG_02107</name>
</gene>
<keyword evidence="4" id="KW-0808">Transferase</keyword>
<evidence type="ECO:0000313" key="11">
    <source>
        <dbReference type="EMBL" id="EEO28954.2"/>
    </source>
</evidence>
<dbReference type="InterPro" id="IPR020578">
    <property type="entry name" value="Aminotrans_V_PyrdxlP_BS"/>
</dbReference>
<evidence type="ECO:0000256" key="1">
    <source>
        <dbReference type="ARBA" id="ARBA00001933"/>
    </source>
</evidence>
<evidence type="ECO:0000256" key="3">
    <source>
        <dbReference type="ARBA" id="ARBA00022576"/>
    </source>
</evidence>
<comment type="caution">
    <text evidence="11">The sequence shown here is derived from an EMBL/GenBank/DDBJ whole genome shotgun (WGS) entry which is preliminary data.</text>
</comment>
<dbReference type="PANTHER" id="PTHR21152">
    <property type="entry name" value="AMINOTRANSFERASE CLASS V"/>
    <property type="match status" value="1"/>
</dbReference>
<dbReference type="Gene3D" id="3.90.1150.10">
    <property type="entry name" value="Aspartate Aminotransferase, domain 1"/>
    <property type="match status" value="1"/>
</dbReference>
<dbReference type="Pfam" id="PF00266">
    <property type="entry name" value="Aminotran_5"/>
    <property type="match status" value="1"/>
</dbReference>
<evidence type="ECO:0000256" key="2">
    <source>
        <dbReference type="ARBA" id="ARBA00009236"/>
    </source>
</evidence>
<keyword evidence="12" id="KW-1185">Reference proteome</keyword>
<dbReference type="HOGENOM" id="CLU_027686_0_0_4"/>
<dbReference type="GO" id="GO:0004760">
    <property type="term" value="F:L-serine-pyruvate transaminase activity"/>
    <property type="evidence" value="ECO:0007669"/>
    <property type="project" value="TreeGrafter"/>
</dbReference>
<dbReference type="EMBL" id="ACDP02000002">
    <property type="protein sequence ID" value="EEO28954.2"/>
    <property type="molecule type" value="Genomic_DNA"/>
</dbReference>
<dbReference type="GO" id="GO:0019265">
    <property type="term" value="P:glycine biosynthetic process, by transamination of glyoxylate"/>
    <property type="evidence" value="ECO:0007669"/>
    <property type="project" value="TreeGrafter"/>
</dbReference>
<evidence type="ECO:0000313" key="12">
    <source>
        <dbReference type="Proteomes" id="UP000003973"/>
    </source>
</evidence>
<dbReference type="InterPro" id="IPR000192">
    <property type="entry name" value="Aminotrans_V_dom"/>
</dbReference>
<protein>
    <recommendedName>
        <fullName evidence="10">Aminotransferase class V domain-containing protein</fullName>
    </recommendedName>
</protein>
<accession>C3X760</accession>
<dbReference type="PIRSF" id="PIRSF000524">
    <property type="entry name" value="SPT"/>
    <property type="match status" value="1"/>
</dbReference>
<evidence type="ECO:0000259" key="10">
    <source>
        <dbReference type="Pfam" id="PF00266"/>
    </source>
</evidence>
<comment type="similarity">
    <text evidence="2 8">Belongs to the class-V pyridoxal-phosphate-dependent aminotransferase family.</text>
</comment>
<dbReference type="FunFam" id="3.40.640.10:FF:000027">
    <property type="entry name" value="Serine--pyruvate aminotransferase, mitochondrial"/>
    <property type="match status" value="1"/>
</dbReference>
<dbReference type="GO" id="GO:0008453">
    <property type="term" value="F:alanine-glyoxylate transaminase activity"/>
    <property type="evidence" value="ECO:0007669"/>
    <property type="project" value="TreeGrafter"/>
</dbReference>
<evidence type="ECO:0000256" key="5">
    <source>
        <dbReference type="ARBA" id="ARBA00022898"/>
    </source>
</evidence>
<dbReference type="Gene3D" id="3.40.640.10">
    <property type="entry name" value="Type I PLP-dependent aspartate aminotransferase-like (Major domain)"/>
    <property type="match status" value="1"/>
</dbReference>
<keyword evidence="3" id="KW-0032">Aminotransferase</keyword>
<dbReference type="AlphaFoldDB" id="C3X760"/>
<dbReference type="eggNOG" id="COG0075">
    <property type="taxonomic scope" value="Bacteria"/>
</dbReference>
<dbReference type="Proteomes" id="UP000003973">
    <property type="component" value="Unassembled WGS sequence"/>
</dbReference>
<reference evidence="11" key="1">
    <citation type="submission" date="2011-10" db="EMBL/GenBank/DDBJ databases">
        <title>The Genome Sequence of Oxalobacter formigenes HOxBLS.</title>
        <authorList>
            <consortium name="The Broad Institute Genome Sequencing Platform"/>
            <person name="Earl A."/>
            <person name="Ward D."/>
            <person name="Feldgarden M."/>
            <person name="Gevers D."/>
            <person name="Allison M.J."/>
            <person name="Humphrey S."/>
            <person name="Young S.K."/>
            <person name="Zeng Q."/>
            <person name="Gargeya S."/>
            <person name="Fitzgerald M."/>
            <person name="Haas B."/>
            <person name="Abouelleil A."/>
            <person name="Alvarado L."/>
            <person name="Arachchi H.M."/>
            <person name="Berlin A."/>
            <person name="Brown A."/>
            <person name="Chapman S.B."/>
            <person name="Chen Z."/>
            <person name="Dunbar C."/>
            <person name="Freedman E."/>
            <person name="Gearin G."/>
            <person name="Goldberg J."/>
            <person name="Griggs A."/>
            <person name="Gujja S."/>
            <person name="Heiman D."/>
            <person name="Howarth C."/>
            <person name="Larson L."/>
            <person name="Lui A."/>
            <person name="MacDonald P.J.P."/>
            <person name="Montmayeur A."/>
            <person name="Murphy C."/>
            <person name="Neiman D."/>
            <person name="Pearson M."/>
            <person name="Priest M."/>
            <person name="Roberts A."/>
            <person name="Saif S."/>
            <person name="Shea T."/>
            <person name="Shenoy N."/>
            <person name="Sisk P."/>
            <person name="Stolte C."/>
            <person name="Sykes S."/>
            <person name="Wortman J."/>
            <person name="Nusbaum C."/>
            <person name="Birren B."/>
        </authorList>
    </citation>
    <scope>NUCLEOTIDE SEQUENCE [LARGE SCALE GENOMIC DNA]</scope>
    <source>
        <strain evidence="11">HOxBLS</strain>
    </source>
</reference>
<dbReference type="SUPFAM" id="SSF53383">
    <property type="entry name" value="PLP-dependent transferases"/>
    <property type="match status" value="1"/>
</dbReference>
<feature type="modified residue" description="N6-(pyridoxal phosphate)lysine" evidence="7">
    <location>
        <position position="234"/>
    </location>
</feature>